<gene>
    <name evidence="1" type="ORF">GCM10007096_04690</name>
</gene>
<organism evidence="1 2">
    <name type="scientific">Pullulanibacillus pueri</name>
    <dbReference type="NCBI Taxonomy" id="1437324"/>
    <lineage>
        <taxon>Bacteria</taxon>
        <taxon>Bacillati</taxon>
        <taxon>Bacillota</taxon>
        <taxon>Bacilli</taxon>
        <taxon>Bacillales</taxon>
        <taxon>Sporolactobacillaceae</taxon>
        <taxon>Pullulanibacillus</taxon>
    </lineage>
</organism>
<accession>A0A8J2ZTK7</accession>
<dbReference type="AlphaFoldDB" id="A0A8J2ZTK7"/>
<dbReference type="EMBL" id="BMFV01000002">
    <property type="protein sequence ID" value="GGH75449.1"/>
    <property type="molecule type" value="Genomic_DNA"/>
</dbReference>
<sequence length="81" mass="9196">MHSKRGAPFNHTALCMFRSLNPNGFLYGPVNVNLAERPSWSYALGGDDPFKLYHAIEVMESIKINNYWMLQDFGESSPCVI</sequence>
<comment type="caution">
    <text evidence="1">The sequence shown here is derived from an EMBL/GenBank/DDBJ whole genome shotgun (WGS) entry which is preliminary data.</text>
</comment>
<keyword evidence="2" id="KW-1185">Reference proteome</keyword>
<reference evidence="1" key="1">
    <citation type="journal article" date="2014" name="Int. J. Syst. Evol. Microbiol.">
        <title>Complete genome sequence of Corynebacterium casei LMG S-19264T (=DSM 44701T), isolated from a smear-ripened cheese.</title>
        <authorList>
            <consortium name="US DOE Joint Genome Institute (JGI-PGF)"/>
            <person name="Walter F."/>
            <person name="Albersmeier A."/>
            <person name="Kalinowski J."/>
            <person name="Ruckert C."/>
        </authorList>
    </citation>
    <scope>NUCLEOTIDE SEQUENCE</scope>
    <source>
        <strain evidence="1">CGMCC 1.12777</strain>
    </source>
</reference>
<evidence type="ECO:0000313" key="1">
    <source>
        <dbReference type="EMBL" id="GGH75449.1"/>
    </source>
</evidence>
<reference evidence="1" key="2">
    <citation type="submission" date="2020-09" db="EMBL/GenBank/DDBJ databases">
        <authorList>
            <person name="Sun Q."/>
            <person name="Zhou Y."/>
        </authorList>
    </citation>
    <scope>NUCLEOTIDE SEQUENCE</scope>
    <source>
        <strain evidence="1">CGMCC 1.12777</strain>
    </source>
</reference>
<protein>
    <submittedName>
        <fullName evidence="1">Uncharacterized protein</fullName>
    </submittedName>
</protein>
<name>A0A8J2ZTK7_9BACL</name>
<dbReference type="Proteomes" id="UP000656813">
    <property type="component" value="Unassembled WGS sequence"/>
</dbReference>
<proteinExistence type="predicted"/>
<evidence type="ECO:0000313" key="2">
    <source>
        <dbReference type="Proteomes" id="UP000656813"/>
    </source>
</evidence>